<organism evidence="1 2">
    <name type="scientific">Marseilla massiliensis</name>
    <dbReference type="NCBI Taxonomy" id="1841864"/>
    <lineage>
        <taxon>Bacteria</taxon>
        <taxon>Pseudomonadati</taxon>
        <taxon>Bacteroidota</taxon>
        <taxon>Bacteroidia</taxon>
        <taxon>Bacteroidales</taxon>
        <taxon>Prevotellaceae</taxon>
        <taxon>Marseilla</taxon>
    </lineage>
</organism>
<sequence length="149" mass="16789">MKRKMSEDFRDTPLVRTSVSRNAIGELHYIFASWKNIVASINDGHVRSNTKIQPQVVMKDANNPPAKRKKPVPIALQRVRYETAIPTTSFIMEAARADAIPILPEKKAALPLERRCLKIRLTDRECGQNSCRCAGSEATEEIKESRLST</sequence>
<protein>
    <submittedName>
        <fullName evidence="1">Uncharacterized protein</fullName>
    </submittedName>
</protein>
<name>A0A938WQC0_9BACT</name>
<dbReference type="RefSeq" id="WP_205102814.1">
    <property type="nucleotide sequence ID" value="NZ_JACJJG010000001.1"/>
</dbReference>
<accession>A0A938WQC0</accession>
<reference evidence="1 2" key="1">
    <citation type="journal article" date="2021" name="Sci. Rep.">
        <title>The distribution of antibiotic resistance genes in chicken gut microbiota commensals.</title>
        <authorList>
            <person name="Juricova H."/>
            <person name="Matiasovicova J."/>
            <person name="Kubasova T."/>
            <person name="Cejkova D."/>
            <person name="Rychlik I."/>
        </authorList>
    </citation>
    <scope>NUCLEOTIDE SEQUENCE [LARGE SCALE GENOMIC DNA]</scope>
    <source>
        <strain evidence="1 2">An819</strain>
    </source>
</reference>
<evidence type="ECO:0000313" key="1">
    <source>
        <dbReference type="EMBL" id="MBM6663103.1"/>
    </source>
</evidence>
<dbReference type="AlphaFoldDB" id="A0A938WQC0"/>
<keyword evidence="2" id="KW-1185">Reference proteome</keyword>
<dbReference type="EMBL" id="JACJJL010000047">
    <property type="protein sequence ID" value="MBM6663103.1"/>
    <property type="molecule type" value="Genomic_DNA"/>
</dbReference>
<proteinExistence type="predicted"/>
<comment type="caution">
    <text evidence="1">The sequence shown here is derived from an EMBL/GenBank/DDBJ whole genome shotgun (WGS) entry which is preliminary data.</text>
</comment>
<gene>
    <name evidence="1" type="ORF">H6B30_15365</name>
</gene>
<evidence type="ECO:0000313" key="2">
    <source>
        <dbReference type="Proteomes" id="UP000764045"/>
    </source>
</evidence>
<dbReference type="Proteomes" id="UP000764045">
    <property type="component" value="Unassembled WGS sequence"/>
</dbReference>